<sequence length="341" mass="37644">MEAAQLVHVHRGKMLESVHKGHIAVVDSDGNLLYQAGNPQQMVYARSSMKPVQAIPLIETGAADFYHFDDADIALCCASHNAEKQHTNRVLSILSRIGLDVKDLQCGTHNPRWEEVYEELIREGKPVTALFNNCSGKHSGMLTTAQHMNETVDDYYKLDHPVQQRILEAISSLAEFPKEKIEIGIDGCGVPVHGMPLDKLAYCYARMANPTGLSNERTTAVKRIAQAMMNAPEMVGGTNRFCTDFMRVAQGRAFGKAGAEAVYCIGDIETGIGIAIKVEDGNGRGTEPVAVEVLKQLNLLTDEQLEQLKGYHYPQLKNCRQETIGQLSPVFQLESAKKHIQ</sequence>
<dbReference type="Pfam" id="PF06089">
    <property type="entry name" value="Asparaginase_II"/>
    <property type="match status" value="1"/>
</dbReference>
<evidence type="ECO:0000313" key="1">
    <source>
        <dbReference type="EMBL" id="KQL52939.1"/>
    </source>
</evidence>
<dbReference type="OrthoDB" id="9770793at2"/>
<dbReference type="PANTHER" id="PTHR42110">
    <property type="entry name" value="L-ASPARAGINASE, PUTATIVE (AFU_ORTHOLOGUE AFUA_3G11890)-RELATED"/>
    <property type="match status" value="1"/>
</dbReference>
<accession>A0A0Q3WW89</accession>
<evidence type="ECO:0000313" key="2">
    <source>
        <dbReference type="Proteomes" id="UP000051888"/>
    </source>
</evidence>
<dbReference type="InterPro" id="IPR010349">
    <property type="entry name" value="Asparaginase_II"/>
</dbReference>
<dbReference type="Proteomes" id="UP000051888">
    <property type="component" value="Unassembled WGS sequence"/>
</dbReference>
<dbReference type="EMBL" id="LJJC01000004">
    <property type="protein sequence ID" value="KQL52939.1"/>
    <property type="molecule type" value="Genomic_DNA"/>
</dbReference>
<name>A0A0Q3WW89_9BACI</name>
<dbReference type="PANTHER" id="PTHR42110:SF1">
    <property type="entry name" value="L-ASPARAGINASE, PUTATIVE (AFU_ORTHOLOGUE AFUA_3G11890)-RELATED"/>
    <property type="match status" value="1"/>
</dbReference>
<dbReference type="PATRIC" id="fig|157838.3.peg.1123"/>
<gene>
    <name evidence="1" type="ORF">AN964_05055</name>
</gene>
<dbReference type="AlphaFoldDB" id="A0A0Q3WW89"/>
<dbReference type="RefSeq" id="WP_055738652.1">
    <property type="nucleotide sequence ID" value="NZ_JAAIWL010000006.1"/>
</dbReference>
<organism evidence="1 2">
    <name type="scientific">Heyndrickxia shackletonii</name>
    <dbReference type="NCBI Taxonomy" id="157838"/>
    <lineage>
        <taxon>Bacteria</taxon>
        <taxon>Bacillati</taxon>
        <taxon>Bacillota</taxon>
        <taxon>Bacilli</taxon>
        <taxon>Bacillales</taxon>
        <taxon>Bacillaceae</taxon>
        <taxon>Heyndrickxia</taxon>
    </lineage>
</organism>
<keyword evidence="2" id="KW-1185">Reference proteome</keyword>
<reference evidence="1 2" key="1">
    <citation type="submission" date="2015-09" db="EMBL/GenBank/DDBJ databases">
        <title>Genome sequencing project for genomic taxonomy and phylogenomics of Bacillus-like bacteria.</title>
        <authorList>
            <person name="Liu B."/>
            <person name="Wang J."/>
            <person name="Zhu Y."/>
            <person name="Liu G."/>
            <person name="Chen Q."/>
            <person name="Chen Z."/>
            <person name="Lan J."/>
            <person name="Che J."/>
            <person name="Ge C."/>
            <person name="Shi H."/>
            <person name="Pan Z."/>
            <person name="Liu X."/>
        </authorList>
    </citation>
    <scope>NUCLEOTIDE SEQUENCE [LARGE SCALE GENOMIC DNA]</scope>
    <source>
        <strain evidence="1 2">LMG 18435</strain>
    </source>
</reference>
<proteinExistence type="predicted"/>
<protein>
    <submittedName>
        <fullName evidence="1">L-asparaginase</fullName>
    </submittedName>
</protein>
<comment type="caution">
    <text evidence="1">The sequence shown here is derived from an EMBL/GenBank/DDBJ whole genome shotgun (WGS) entry which is preliminary data.</text>
</comment>
<dbReference type="STRING" id="157838.AN964_05055"/>